<keyword evidence="2" id="KW-1185">Reference proteome</keyword>
<dbReference type="Proteomes" id="UP001515683">
    <property type="component" value="Unassembled WGS sequence"/>
</dbReference>
<evidence type="ECO:0000313" key="1">
    <source>
        <dbReference type="EMBL" id="NIF21177.1"/>
    </source>
</evidence>
<dbReference type="PANTHER" id="PTHR43404:SF1">
    <property type="entry name" value="MNN4P"/>
    <property type="match status" value="1"/>
</dbReference>
<dbReference type="Gene3D" id="1.25.40.10">
    <property type="entry name" value="Tetratricopeptide repeat domain"/>
    <property type="match status" value="1"/>
</dbReference>
<gene>
    <name evidence="1" type="ORF">F3J40_06085</name>
</gene>
<protein>
    <recommendedName>
        <fullName evidence="3">LicD family protein</fullName>
    </recommendedName>
</protein>
<comment type="caution">
    <text evidence="1">The sequence shown here is derived from an EMBL/GenBank/DDBJ whole genome shotgun (WGS) entry which is preliminary data.</text>
</comment>
<evidence type="ECO:0000313" key="2">
    <source>
        <dbReference type="Proteomes" id="UP001515683"/>
    </source>
</evidence>
<organism evidence="1 2">
    <name type="scientific">Candidatus Pantoea multigeneris</name>
    <dbReference type="NCBI Taxonomy" id="2608357"/>
    <lineage>
        <taxon>Bacteria</taxon>
        <taxon>Pseudomonadati</taxon>
        <taxon>Pseudomonadota</taxon>
        <taxon>Gammaproteobacteria</taxon>
        <taxon>Enterobacterales</taxon>
        <taxon>Erwiniaceae</taxon>
        <taxon>Pantoea</taxon>
    </lineage>
</organism>
<dbReference type="PANTHER" id="PTHR43404">
    <property type="entry name" value="LIPOPOLYSACCHARIDE CHOLINEPHOSPHOTRANSFERASE LICD"/>
    <property type="match status" value="1"/>
</dbReference>
<evidence type="ECO:0008006" key="3">
    <source>
        <dbReference type="Google" id="ProtNLM"/>
    </source>
</evidence>
<dbReference type="EMBL" id="VWXF01000002">
    <property type="protein sequence ID" value="NIF21177.1"/>
    <property type="molecule type" value="Genomic_DNA"/>
</dbReference>
<dbReference type="InterPro" id="IPR052942">
    <property type="entry name" value="LPS_cholinephosphotransferase"/>
</dbReference>
<accession>A0ABX0R7W2</accession>
<reference evidence="1 2" key="1">
    <citation type="journal article" date="2019" name="bioRxiv">
        <title>Bacteria contribute to plant secondary compound degradation in a generalist herbivore system.</title>
        <authorList>
            <person name="Francoeur C.B."/>
            <person name="Khadempour L."/>
            <person name="Moreira-Soto R.D."/>
            <person name="Gotting K."/>
            <person name="Book A.J."/>
            <person name="Pinto-Tomas A.A."/>
            <person name="Keefover-Ring K."/>
            <person name="Currie C.R."/>
        </authorList>
    </citation>
    <scope>NUCLEOTIDE SEQUENCE [LARGE SCALE GENOMIC DNA]</scope>
    <source>
        <strain evidence="1">Acro-835</strain>
    </source>
</reference>
<sequence length="411" mass="48065">MPLNMLKIKSRIKRAHLESKKIGNSKISSFFFSYVLSTLIKRGYSKEIARNFKFLVKFKNPVIHFYLAKSLHLNGIYDKAIEVIKINLVKNFSFLDSHYILSDCYYRINNSEESWEVLEGVLTHSNRLKTWLLLANQVNTKDDFAKLHELWQLHVNKQTIPSYHFELNGYIATGALRAKEYAFAESIWRDVIQSIIDKRCVYSSPKNKKLNINDASEALLDLKRVLQTHHIEFFLVSGTLLGCIRENTLLGHDKDIDIGIWRETPPKEVEKIITNSGLFEMQAIRSEHVLRIKHVNQVAIDIFYHYKEESNYWHGGVKLKWNNTPFRLIDHGFLGDIFKIPEDHNLYLTENYGDWKTPKKDFDSAFDTPNAIIMNQDEMNIHAYKQLAMAYLEGNQINIKKFSNYLKTNLV</sequence>
<dbReference type="SUPFAM" id="SSF48452">
    <property type="entry name" value="TPR-like"/>
    <property type="match status" value="1"/>
</dbReference>
<dbReference type="RefSeq" id="WP_167013005.1">
    <property type="nucleotide sequence ID" value="NZ_VWXF01000002.1"/>
</dbReference>
<dbReference type="InterPro" id="IPR011990">
    <property type="entry name" value="TPR-like_helical_dom_sf"/>
</dbReference>
<proteinExistence type="predicted"/>
<name>A0ABX0R7W2_9GAMM</name>